<gene>
    <name evidence="2" type="ordered locus">amb0466</name>
</gene>
<evidence type="ECO:0000313" key="2">
    <source>
        <dbReference type="EMBL" id="BAE49270.1"/>
    </source>
</evidence>
<feature type="transmembrane region" description="Helical" evidence="1">
    <location>
        <begin position="6"/>
        <end position="27"/>
    </location>
</feature>
<dbReference type="HOGENOM" id="CLU_3119500_0_0_5"/>
<keyword evidence="3" id="KW-1185">Reference proteome</keyword>
<dbReference type="AlphaFoldDB" id="Q2WA55"/>
<proteinExistence type="predicted"/>
<keyword evidence="1" id="KW-0472">Membrane</keyword>
<evidence type="ECO:0000313" key="3">
    <source>
        <dbReference type="Proteomes" id="UP000007058"/>
    </source>
</evidence>
<accession>Q2WA55</accession>
<name>Q2WA55_PARM1</name>
<evidence type="ECO:0000256" key="1">
    <source>
        <dbReference type="SAM" id="Phobius"/>
    </source>
</evidence>
<dbReference type="EMBL" id="AP007255">
    <property type="protein sequence ID" value="BAE49270.1"/>
    <property type="molecule type" value="Genomic_DNA"/>
</dbReference>
<keyword evidence="1" id="KW-1133">Transmembrane helix</keyword>
<dbReference type="Proteomes" id="UP000007058">
    <property type="component" value="Chromosome"/>
</dbReference>
<dbReference type="RefSeq" id="WP_011382910.1">
    <property type="nucleotide sequence ID" value="NC_007626.1"/>
</dbReference>
<reference evidence="2 3" key="1">
    <citation type="journal article" date="2005" name="DNA Res.">
        <title>Complete genome sequence of the facultative anaerobic magnetotactic bacterium Magnetospirillum sp. strain AMB-1.</title>
        <authorList>
            <person name="Matsunaga T."/>
            <person name="Okamura Y."/>
            <person name="Fukuda Y."/>
            <person name="Wahyudi A.T."/>
            <person name="Murase Y."/>
            <person name="Takeyama H."/>
        </authorList>
    </citation>
    <scope>NUCLEOTIDE SEQUENCE [LARGE SCALE GENOMIC DNA]</scope>
    <source>
        <strain evidence="3">ATCC 700264 / AMB-1</strain>
    </source>
</reference>
<protein>
    <submittedName>
        <fullName evidence="2">Uncharacterized protein</fullName>
    </submittedName>
</protein>
<dbReference type="KEGG" id="mag:amb0466"/>
<organism evidence="2 3">
    <name type="scientific">Paramagnetospirillum magneticum (strain ATCC 700264 / AMB-1)</name>
    <name type="common">Magnetospirillum magneticum</name>
    <dbReference type="NCBI Taxonomy" id="342108"/>
    <lineage>
        <taxon>Bacteria</taxon>
        <taxon>Pseudomonadati</taxon>
        <taxon>Pseudomonadota</taxon>
        <taxon>Alphaproteobacteria</taxon>
        <taxon>Rhodospirillales</taxon>
        <taxon>Magnetospirillaceae</taxon>
        <taxon>Paramagnetospirillum</taxon>
    </lineage>
</organism>
<keyword evidence="1" id="KW-0812">Transmembrane</keyword>
<sequence length="50" mass="5238">MTGPSHLLAASIPLLVMIGGGLMALAVRVVLNRFSRRPGAGPNPDQECRP</sequence>